<dbReference type="AlphaFoldDB" id="A0AAE6FSY6"/>
<comment type="similarity">
    <text evidence="1">Belongs to the ribosome association toxin RatA family.</text>
</comment>
<organism evidence="3 4">
    <name type="scientific">Candidatus Methylopumilus rimovensis</name>
    <dbReference type="NCBI Taxonomy" id="2588535"/>
    <lineage>
        <taxon>Bacteria</taxon>
        <taxon>Pseudomonadati</taxon>
        <taxon>Pseudomonadota</taxon>
        <taxon>Betaproteobacteria</taxon>
        <taxon>Nitrosomonadales</taxon>
        <taxon>Methylophilaceae</taxon>
        <taxon>Candidatus Methylopumilus</taxon>
    </lineage>
</organism>
<evidence type="ECO:0000313" key="3">
    <source>
        <dbReference type="EMBL" id="QDD13342.1"/>
    </source>
</evidence>
<dbReference type="InterPro" id="IPR005031">
    <property type="entry name" value="COQ10_START"/>
</dbReference>
<proteinExistence type="inferred from homology"/>
<dbReference type="EMBL" id="CP040986">
    <property type="protein sequence ID" value="QDD13342.1"/>
    <property type="molecule type" value="Genomic_DNA"/>
</dbReference>
<dbReference type="Proteomes" id="UP000312102">
    <property type="component" value="Chromosome"/>
</dbReference>
<dbReference type="GO" id="GO:0048039">
    <property type="term" value="F:ubiquinone binding"/>
    <property type="evidence" value="ECO:0007669"/>
    <property type="project" value="InterPro"/>
</dbReference>
<dbReference type="CDD" id="cd07813">
    <property type="entry name" value="COQ10p_like"/>
    <property type="match status" value="1"/>
</dbReference>
<dbReference type="InterPro" id="IPR023393">
    <property type="entry name" value="START-like_dom_sf"/>
</dbReference>
<name>A0AAE6FSY6_9PROT</name>
<evidence type="ECO:0000313" key="4">
    <source>
        <dbReference type="Proteomes" id="UP000312102"/>
    </source>
</evidence>
<reference evidence="3 4" key="1">
    <citation type="journal article" date="2019" name="ISME J.">
        <title>Evolution in action: habitat transition from sediment to the pelagial leads to genome streamlining in Methylophilaceae.</title>
        <authorList>
            <person name="Salcher M."/>
            <person name="Schaefle D."/>
            <person name="Kaspar M."/>
            <person name="Neuenschwander S.M."/>
            <person name="Ghai R."/>
        </authorList>
    </citation>
    <scope>NUCLEOTIDE SEQUENCE [LARGE SCALE GENOMIC DNA]</scope>
    <source>
        <strain evidence="3 4">MMS-RI-1</strain>
    </source>
</reference>
<dbReference type="SUPFAM" id="SSF55961">
    <property type="entry name" value="Bet v1-like"/>
    <property type="match status" value="1"/>
</dbReference>
<evidence type="ECO:0000259" key="2">
    <source>
        <dbReference type="Pfam" id="PF03364"/>
    </source>
</evidence>
<accession>A0AAE6FSY6</accession>
<dbReference type="PANTHER" id="PTHR12901:SF10">
    <property type="entry name" value="COENZYME Q-BINDING PROTEIN COQ10, MITOCHONDRIAL"/>
    <property type="match status" value="1"/>
</dbReference>
<dbReference type="GO" id="GO:0045333">
    <property type="term" value="P:cellular respiration"/>
    <property type="evidence" value="ECO:0007669"/>
    <property type="project" value="InterPro"/>
</dbReference>
<dbReference type="KEGG" id="mrk:FIT61_02550"/>
<keyword evidence="4" id="KW-1185">Reference proteome</keyword>
<sequence>MADVKKNVIVNHSDERMFNLVDRIEDYPLFLPWCGGTKVLERNSEITKASIHIKYSGVNQSFTTQNTKHYPNRIDLKLIDGPFKVLEGYWIFTKINEEACSIEFHLHYEFSNFILDKLISPIFSQIANTFVDGFVSQADKIYTT</sequence>
<gene>
    <name evidence="3" type="ORF">FIT61_02550</name>
</gene>
<evidence type="ECO:0000256" key="1">
    <source>
        <dbReference type="ARBA" id="ARBA00008918"/>
    </source>
</evidence>
<dbReference type="Pfam" id="PF03364">
    <property type="entry name" value="Polyketide_cyc"/>
    <property type="match status" value="1"/>
</dbReference>
<dbReference type="PANTHER" id="PTHR12901">
    <property type="entry name" value="SPERM PROTEIN HOMOLOG"/>
    <property type="match status" value="1"/>
</dbReference>
<feature type="domain" description="Coenzyme Q-binding protein COQ10 START" evidence="2">
    <location>
        <begin position="10"/>
        <end position="134"/>
    </location>
</feature>
<dbReference type="InterPro" id="IPR044996">
    <property type="entry name" value="COQ10-like"/>
</dbReference>
<dbReference type="RefSeq" id="WP_139883023.1">
    <property type="nucleotide sequence ID" value="NZ_CP040986.1"/>
</dbReference>
<dbReference type="Gene3D" id="3.30.530.20">
    <property type="match status" value="1"/>
</dbReference>
<protein>
    <submittedName>
        <fullName evidence="3">Type II toxin-antitoxin system RatA family toxin</fullName>
    </submittedName>
</protein>